<evidence type="ECO:0000256" key="4">
    <source>
        <dbReference type="ARBA" id="ARBA00022917"/>
    </source>
</evidence>
<keyword evidence="6" id="KW-0472">Membrane</keyword>
<organism evidence="8 9">
    <name type="scientific">Leptosia nina</name>
    <dbReference type="NCBI Taxonomy" id="320188"/>
    <lineage>
        <taxon>Eukaryota</taxon>
        <taxon>Metazoa</taxon>
        <taxon>Ecdysozoa</taxon>
        <taxon>Arthropoda</taxon>
        <taxon>Hexapoda</taxon>
        <taxon>Insecta</taxon>
        <taxon>Pterygota</taxon>
        <taxon>Neoptera</taxon>
        <taxon>Endopterygota</taxon>
        <taxon>Lepidoptera</taxon>
        <taxon>Glossata</taxon>
        <taxon>Ditrysia</taxon>
        <taxon>Papilionoidea</taxon>
        <taxon>Pieridae</taxon>
        <taxon>Pierinae</taxon>
        <taxon>Leptosia</taxon>
    </lineage>
</organism>
<evidence type="ECO:0000256" key="6">
    <source>
        <dbReference type="SAM" id="Phobius"/>
    </source>
</evidence>
<evidence type="ECO:0000259" key="7">
    <source>
        <dbReference type="Pfam" id="PF00152"/>
    </source>
</evidence>
<protein>
    <recommendedName>
        <fullName evidence="7">Aminoacyl-tRNA synthetase class II (D/K/N) domain-containing protein</fullName>
    </recommendedName>
</protein>
<dbReference type="GO" id="GO:0006422">
    <property type="term" value="P:aspartyl-tRNA aminoacylation"/>
    <property type="evidence" value="ECO:0007669"/>
    <property type="project" value="TreeGrafter"/>
</dbReference>
<reference evidence="8 9" key="1">
    <citation type="submission" date="2023-11" db="EMBL/GenBank/DDBJ databases">
        <authorList>
            <person name="Okamura Y."/>
        </authorList>
    </citation>
    <scope>NUCLEOTIDE SEQUENCE [LARGE SCALE GENOMIC DNA]</scope>
</reference>
<evidence type="ECO:0000256" key="5">
    <source>
        <dbReference type="ARBA" id="ARBA00023146"/>
    </source>
</evidence>
<feature type="domain" description="Aminoacyl-tRNA synthetase class II (D/K/N)" evidence="7">
    <location>
        <begin position="1"/>
        <end position="66"/>
    </location>
</feature>
<feature type="transmembrane region" description="Helical" evidence="6">
    <location>
        <begin position="101"/>
        <end position="130"/>
    </location>
</feature>
<dbReference type="GO" id="GO:0005524">
    <property type="term" value="F:ATP binding"/>
    <property type="evidence" value="ECO:0007669"/>
    <property type="project" value="UniProtKB-KW"/>
</dbReference>
<dbReference type="GO" id="GO:0004815">
    <property type="term" value="F:aspartate-tRNA ligase activity"/>
    <property type="evidence" value="ECO:0007669"/>
    <property type="project" value="TreeGrafter"/>
</dbReference>
<dbReference type="SUPFAM" id="SSF55681">
    <property type="entry name" value="Class II aaRS and biotin synthetases"/>
    <property type="match status" value="1"/>
</dbReference>
<keyword evidence="9" id="KW-1185">Reference proteome</keyword>
<dbReference type="InterPro" id="IPR004364">
    <property type="entry name" value="Aa-tRNA-synt_II"/>
</dbReference>
<dbReference type="AlphaFoldDB" id="A0AAV1JX59"/>
<dbReference type="PANTHER" id="PTHR22594:SF5">
    <property type="entry name" value="ASPARTATE--TRNA LIGASE, MITOCHONDRIAL"/>
    <property type="match status" value="1"/>
</dbReference>
<gene>
    <name evidence="8" type="ORF">LNINA_LOCUS12398</name>
</gene>
<keyword evidence="6" id="KW-1133">Transmembrane helix</keyword>
<evidence type="ECO:0000256" key="2">
    <source>
        <dbReference type="ARBA" id="ARBA00022741"/>
    </source>
</evidence>
<keyword evidence="5" id="KW-0030">Aminoacyl-tRNA synthetase</keyword>
<dbReference type="GO" id="GO:0005739">
    <property type="term" value="C:mitochondrion"/>
    <property type="evidence" value="ECO:0007669"/>
    <property type="project" value="TreeGrafter"/>
</dbReference>
<evidence type="ECO:0000313" key="9">
    <source>
        <dbReference type="Proteomes" id="UP001497472"/>
    </source>
</evidence>
<evidence type="ECO:0000256" key="1">
    <source>
        <dbReference type="ARBA" id="ARBA00022598"/>
    </source>
</evidence>
<proteinExistence type="predicted"/>
<keyword evidence="1" id="KW-0436">Ligase</keyword>
<evidence type="ECO:0000313" key="8">
    <source>
        <dbReference type="EMBL" id="CAK1553394.1"/>
    </source>
</evidence>
<dbReference type="EMBL" id="CAVLEF010000225">
    <property type="protein sequence ID" value="CAK1553394.1"/>
    <property type="molecule type" value="Genomic_DNA"/>
</dbReference>
<comment type="caution">
    <text evidence="8">The sequence shown here is derived from an EMBL/GenBank/DDBJ whole genome shotgun (WGS) entry which is preliminary data.</text>
</comment>
<name>A0AAV1JX59_9NEOP</name>
<dbReference type="InterPro" id="IPR045864">
    <property type="entry name" value="aa-tRNA-synth_II/BPL/LPL"/>
</dbReference>
<evidence type="ECO:0000256" key="3">
    <source>
        <dbReference type="ARBA" id="ARBA00022840"/>
    </source>
</evidence>
<dbReference type="Gene3D" id="3.30.930.10">
    <property type="entry name" value="Bira Bifunctional Protein, Domain 2"/>
    <property type="match status" value="1"/>
</dbReference>
<dbReference type="Pfam" id="PF00152">
    <property type="entry name" value="tRNA-synt_2"/>
    <property type="match status" value="1"/>
</dbReference>
<sequence length="134" mass="14497">MRRFLIEKHSFCEVETPTLFCRTPGGAREFVVPTHHSGLFHSLVQSPQQFKQMLMSGGIDRMFAIGVGATSLMTLFTPPLAHTSTALLIAVRVVEGLFETIFMVAAAYATSVVGCIVCLTIAVGLGGFAWSGFR</sequence>
<keyword evidence="4" id="KW-0648">Protein biosynthesis</keyword>
<dbReference type="Proteomes" id="UP001497472">
    <property type="component" value="Unassembled WGS sequence"/>
</dbReference>
<accession>A0AAV1JX59</accession>
<keyword evidence="6" id="KW-0812">Transmembrane</keyword>
<keyword evidence="2" id="KW-0547">Nucleotide-binding</keyword>
<feature type="transmembrane region" description="Helical" evidence="6">
    <location>
        <begin position="62"/>
        <end position="81"/>
    </location>
</feature>
<keyword evidence="3" id="KW-0067">ATP-binding</keyword>
<dbReference type="PANTHER" id="PTHR22594">
    <property type="entry name" value="ASPARTYL/LYSYL-TRNA SYNTHETASE"/>
    <property type="match status" value="1"/>
</dbReference>